<feature type="transmembrane region" description="Helical" evidence="1">
    <location>
        <begin position="96"/>
        <end position="123"/>
    </location>
</feature>
<organism evidence="2 3">
    <name type="scientific">Cellulosimicrobium cellulans</name>
    <name type="common">Arthrobacter luteus</name>
    <dbReference type="NCBI Taxonomy" id="1710"/>
    <lineage>
        <taxon>Bacteria</taxon>
        <taxon>Bacillati</taxon>
        <taxon>Actinomycetota</taxon>
        <taxon>Actinomycetes</taxon>
        <taxon>Micrococcales</taxon>
        <taxon>Promicromonosporaceae</taxon>
        <taxon>Cellulosimicrobium</taxon>
    </lineage>
</organism>
<keyword evidence="1" id="KW-0472">Membrane</keyword>
<evidence type="ECO:0000313" key="3">
    <source>
        <dbReference type="Proteomes" id="UP000316659"/>
    </source>
</evidence>
<accession>A0A4Y4DV57</accession>
<dbReference type="Proteomes" id="UP000316659">
    <property type="component" value="Unassembled WGS sequence"/>
</dbReference>
<proteinExistence type="predicted"/>
<protein>
    <submittedName>
        <fullName evidence="2">Membrane protein</fullName>
    </submittedName>
</protein>
<keyword evidence="1" id="KW-1133">Transmembrane helix</keyword>
<reference evidence="2 3" key="1">
    <citation type="submission" date="2019-06" db="EMBL/GenBank/DDBJ databases">
        <title>Whole genome shotgun sequence of Cellulosimicrobium cellulans NBRC 15516.</title>
        <authorList>
            <person name="Hosoyama A."/>
            <person name="Uohara A."/>
            <person name="Ohji S."/>
            <person name="Ichikawa N."/>
        </authorList>
    </citation>
    <scope>NUCLEOTIDE SEQUENCE [LARGE SCALE GENOMIC DNA]</scope>
    <source>
        <strain evidence="2 3">NBRC 15516</strain>
    </source>
</reference>
<evidence type="ECO:0000256" key="1">
    <source>
        <dbReference type="SAM" id="Phobius"/>
    </source>
</evidence>
<name>A0A4Y4DV57_CELCE</name>
<comment type="caution">
    <text evidence="2">The sequence shown here is derived from an EMBL/GenBank/DDBJ whole genome shotgun (WGS) entry which is preliminary data.</text>
</comment>
<dbReference type="RefSeq" id="WP_141388837.1">
    <property type="nucleotide sequence ID" value="NZ_BJNZ01000006.1"/>
</dbReference>
<dbReference type="Pfam" id="PF04020">
    <property type="entry name" value="Phage_holin_4_2"/>
    <property type="match status" value="1"/>
</dbReference>
<dbReference type="InterPro" id="IPR007165">
    <property type="entry name" value="Phage_holin_4_2"/>
</dbReference>
<gene>
    <name evidence="2" type="ORF">CCE02nite_12810</name>
</gene>
<evidence type="ECO:0000313" key="2">
    <source>
        <dbReference type="EMBL" id="GED09282.1"/>
    </source>
</evidence>
<dbReference type="AlphaFoldDB" id="A0A4Y4DV57"/>
<sequence length="139" mass="14887">MIRFLLSFAINVVLAAVGLLVASSLFDGVTVHASGFVVAVLIFAVAQAILAPFVFNVARKYASAILGGIGLVSTFLALWVATLIGDGLEISGASTWIGVTVVVWLIGALGGWFLGWLVLTRWWDRRQEQKRIREATAKG</sequence>
<feature type="transmembrane region" description="Helical" evidence="1">
    <location>
        <begin position="62"/>
        <end position="84"/>
    </location>
</feature>
<keyword evidence="1" id="KW-0812">Transmembrane</keyword>
<dbReference type="EMBL" id="BJNZ01000006">
    <property type="protein sequence ID" value="GED09282.1"/>
    <property type="molecule type" value="Genomic_DNA"/>
</dbReference>
<feature type="transmembrane region" description="Helical" evidence="1">
    <location>
        <begin position="32"/>
        <end position="55"/>
    </location>
</feature>